<protein>
    <submittedName>
        <fullName evidence="3">HNH endonuclease</fullName>
    </submittedName>
</protein>
<dbReference type="CDD" id="cd00085">
    <property type="entry name" value="HNHc"/>
    <property type="match status" value="1"/>
</dbReference>
<name>A0A941D740_9MICO</name>
<feature type="region of interest" description="Disordered" evidence="1">
    <location>
        <begin position="503"/>
        <end position="558"/>
    </location>
</feature>
<keyword evidence="3" id="KW-0378">Hydrolase</keyword>
<comment type="caution">
    <text evidence="3">The sequence shown here is derived from an EMBL/GenBank/DDBJ whole genome shotgun (WGS) entry which is preliminary data.</text>
</comment>
<evidence type="ECO:0000313" key="4">
    <source>
        <dbReference type="Proteomes" id="UP000677016"/>
    </source>
</evidence>
<dbReference type="AlphaFoldDB" id="A0A941D740"/>
<feature type="domain" description="HNH nuclease" evidence="2">
    <location>
        <begin position="379"/>
        <end position="430"/>
    </location>
</feature>
<keyword evidence="3" id="KW-0255">Endonuclease</keyword>
<accession>A0A941D740</accession>
<keyword evidence="4" id="KW-1185">Reference proteome</keyword>
<dbReference type="SMART" id="SM00507">
    <property type="entry name" value="HNHc"/>
    <property type="match status" value="1"/>
</dbReference>
<dbReference type="Proteomes" id="UP000677016">
    <property type="component" value="Unassembled WGS sequence"/>
</dbReference>
<feature type="compositionally biased region" description="Pro residues" evidence="1">
    <location>
        <begin position="547"/>
        <end position="558"/>
    </location>
</feature>
<dbReference type="GO" id="GO:0004519">
    <property type="term" value="F:endonuclease activity"/>
    <property type="evidence" value="ECO:0007669"/>
    <property type="project" value="UniProtKB-KW"/>
</dbReference>
<proteinExistence type="predicted"/>
<dbReference type="RefSeq" id="WP_211602584.1">
    <property type="nucleotide sequence ID" value="NZ_JAGSNF010000010.1"/>
</dbReference>
<dbReference type="EMBL" id="JAGSNF010000010">
    <property type="protein sequence ID" value="MBR7743324.1"/>
    <property type="molecule type" value="Genomic_DNA"/>
</dbReference>
<feature type="region of interest" description="Disordered" evidence="1">
    <location>
        <begin position="321"/>
        <end position="368"/>
    </location>
</feature>
<evidence type="ECO:0000313" key="3">
    <source>
        <dbReference type="EMBL" id="MBR7743324.1"/>
    </source>
</evidence>
<dbReference type="InterPro" id="IPR003615">
    <property type="entry name" value="HNH_nuc"/>
</dbReference>
<evidence type="ECO:0000259" key="2">
    <source>
        <dbReference type="SMART" id="SM00507"/>
    </source>
</evidence>
<organism evidence="3 4">
    <name type="scientific">Phycicoccus avicenniae</name>
    <dbReference type="NCBI Taxonomy" id="2828860"/>
    <lineage>
        <taxon>Bacteria</taxon>
        <taxon>Bacillati</taxon>
        <taxon>Actinomycetota</taxon>
        <taxon>Actinomycetes</taxon>
        <taxon>Micrococcales</taxon>
        <taxon>Intrasporangiaceae</taxon>
        <taxon>Phycicoccus</taxon>
    </lineage>
</organism>
<evidence type="ECO:0000256" key="1">
    <source>
        <dbReference type="SAM" id="MobiDB-lite"/>
    </source>
</evidence>
<dbReference type="Gene3D" id="1.10.30.50">
    <property type="match status" value="1"/>
</dbReference>
<sequence length="558" mass="58865">MGDRIGPREVTAAARGATRVLGAAAGPSETVGSRAEWVEALEALQALVDTAQAAQDVATVRLAAIEPETLESGEEIETHRAPGHVALDAPALVSGALVVTQVEAERRVRAAVRLAADGPEGTDTATGLAGLHLAMASGRLDPYRAGVVATELEECPAEVAATVVTGLEEYLGVEDGPRLRRRVRRMLARISPDLLRQRAVRARSESRLERWAGEPGVDTWHGTFPSEEALVAWAAIDDLAQRYVADGTCSRVDRARAKALTDLVTGAATVDVDVRLTVPAEAGASPGACPADAASDLVEVGGARPAEPMLVPRGWLGSPAHGAGSCADAPPASRGEGGGPPRGIRDPESSKNLVCDPGSGGVVDPRDDLRSSGYRLGRRLARLVRDRDGRCRFPGCHVAARFCDLDHVLPWPAGVTSAANLVCLCRRHHRVKQRPGWRVVLAPDGTARWTDPTGRTRMTAPLDRLDPVVLPDLGTDPASEAGAPDGGGDLFSPVEYALEHLLVPSRQGPRRSRAAPAAPGDGCRVDVHVLRGPSRLVDLPRHRPRAGRPPPRPDVPPF</sequence>
<keyword evidence="3" id="KW-0540">Nuclease</keyword>
<gene>
    <name evidence="3" type="ORF">KC207_08485</name>
</gene>
<reference evidence="3" key="1">
    <citation type="submission" date="2021-04" db="EMBL/GenBank/DDBJ databases">
        <title>Phycicoccus avicenniae sp. nov., a novel endophytic actinomycetes isolated from branch of Avicennia mariana.</title>
        <authorList>
            <person name="Tuo L."/>
        </authorList>
    </citation>
    <scope>NUCLEOTIDE SEQUENCE</scope>
    <source>
        <strain evidence="3">BSK3Z-2</strain>
    </source>
</reference>